<gene>
    <name evidence="2" type="ORF">ACH5RR_007087</name>
</gene>
<keyword evidence="3" id="KW-1185">Reference proteome</keyword>
<feature type="transmembrane region" description="Helical" evidence="1">
    <location>
        <begin position="81"/>
        <end position="100"/>
    </location>
</feature>
<name>A0ABD3AQU2_9GENT</name>
<keyword evidence="1" id="KW-0472">Membrane</keyword>
<keyword evidence="1" id="KW-1133">Transmembrane helix</keyword>
<protein>
    <submittedName>
        <fullName evidence="2">Uncharacterized protein</fullName>
    </submittedName>
</protein>
<dbReference type="EMBL" id="JBJUIK010000003">
    <property type="protein sequence ID" value="KAL3533566.1"/>
    <property type="molecule type" value="Genomic_DNA"/>
</dbReference>
<comment type="caution">
    <text evidence="2">The sequence shown here is derived from an EMBL/GenBank/DDBJ whole genome shotgun (WGS) entry which is preliminary data.</text>
</comment>
<accession>A0ABD3AQU2</accession>
<keyword evidence="1" id="KW-0812">Transmembrane</keyword>
<evidence type="ECO:0000256" key="1">
    <source>
        <dbReference type="SAM" id="Phobius"/>
    </source>
</evidence>
<feature type="transmembrane region" description="Helical" evidence="1">
    <location>
        <begin position="40"/>
        <end position="61"/>
    </location>
</feature>
<organism evidence="2 3">
    <name type="scientific">Cinchona calisaya</name>
    <dbReference type="NCBI Taxonomy" id="153742"/>
    <lineage>
        <taxon>Eukaryota</taxon>
        <taxon>Viridiplantae</taxon>
        <taxon>Streptophyta</taxon>
        <taxon>Embryophyta</taxon>
        <taxon>Tracheophyta</taxon>
        <taxon>Spermatophyta</taxon>
        <taxon>Magnoliopsida</taxon>
        <taxon>eudicotyledons</taxon>
        <taxon>Gunneridae</taxon>
        <taxon>Pentapetalae</taxon>
        <taxon>asterids</taxon>
        <taxon>lamiids</taxon>
        <taxon>Gentianales</taxon>
        <taxon>Rubiaceae</taxon>
        <taxon>Cinchonoideae</taxon>
        <taxon>Cinchoneae</taxon>
        <taxon>Cinchona</taxon>
    </lineage>
</organism>
<dbReference type="Proteomes" id="UP001630127">
    <property type="component" value="Unassembled WGS sequence"/>
</dbReference>
<reference evidence="2 3" key="1">
    <citation type="submission" date="2024-11" db="EMBL/GenBank/DDBJ databases">
        <title>A near-complete genome assembly of Cinchona calisaya.</title>
        <authorList>
            <person name="Lian D.C."/>
            <person name="Zhao X.W."/>
            <person name="Wei L."/>
        </authorList>
    </citation>
    <scope>NUCLEOTIDE SEQUENCE [LARGE SCALE GENOMIC DNA]</scope>
    <source>
        <tissue evidence="2">Nenye</tissue>
    </source>
</reference>
<evidence type="ECO:0000313" key="2">
    <source>
        <dbReference type="EMBL" id="KAL3533566.1"/>
    </source>
</evidence>
<evidence type="ECO:0000313" key="3">
    <source>
        <dbReference type="Proteomes" id="UP001630127"/>
    </source>
</evidence>
<proteinExistence type="predicted"/>
<dbReference type="AlphaFoldDB" id="A0ABD3AQU2"/>
<sequence>MKFDSEPIDKILILLHPAAPASTSSREFAALPWLPPDQKVALTFSSCHCLSLINALTVLYWQLLGFLVQINPFLFPSTHVSVHICVHFPSLTLVYLYIYLTVLRILFQNQGDNGLQFA</sequence>